<dbReference type="CDD" id="cd00064">
    <property type="entry name" value="FU"/>
    <property type="match status" value="1"/>
</dbReference>
<accession>A0A078B389</accession>
<evidence type="ECO:0000256" key="1">
    <source>
        <dbReference type="SAM" id="MobiDB-lite"/>
    </source>
</evidence>
<feature type="transmembrane region" description="Helical" evidence="2">
    <location>
        <begin position="2764"/>
        <end position="2782"/>
    </location>
</feature>
<keyword evidence="4" id="KW-1185">Reference proteome</keyword>
<dbReference type="InterPro" id="IPR012334">
    <property type="entry name" value="Pectin_lyas_fold"/>
</dbReference>
<keyword evidence="2" id="KW-1133">Transmembrane helix</keyword>
<feature type="compositionally biased region" description="Basic and acidic residues" evidence="1">
    <location>
        <begin position="3559"/>
        <end position="3569"/>
    </location>
</feature>
<keyword evidence="2" id="KW-0472">Membrane</keyword>
<dbReference type="InParanoid" id="A0A078B389"/>
<feature type="transmembrane region" description="Helical" evidence="2">
    <location>
        <begin position="2730"/>
        <end position="2752"/>
    </location>
</feature>
<feature type="transmembrane region" description="Helical" evidence="2">
    <location>
        <begin position="3070"/>
        <end position="3093"/>
    </location>
</feature>
<dbReference type="SUPFAM" id="SSF51126">
    <property type="entry name" value="Pectin lyase-like"/>
    <property type="match status" value="3"/>
</dbReference>
<dbReference type="SUPFAM" id="SSF57184">
    <property type="entry name" value="Growth factor receptor domain"/>
    <property type="match status" value="1"/>
</dbReference>
<name>A0A078B389_STYLE</name>
<dbReference type="SMART" id="SM00261">
    <property type="entry name" value="FU"/>
    <property type="match status" value="1"/>
</dbReference>
<feature type="region of interest" description="Disordered" evidence="1">
    <location>
        <begin position="3380"/>
        <end position="3400"/>
    </location>
</feature>
<evidence type="ECO:0008006" key="5">
    <source>
        <dbReference type="Google" id="ProtNLM"/>
    </source>
</evidence>
<dbReference type="Gene3D" id="2.160.20.10">
    <property type="entry name" value="Single-stranded right-handed beta-helix, Pectin lyase-like"/>
    <property type="match status" value="1"/>
</dbReference>
<dbReference type="Proteomes" id="UP000039865">
    <property type="component" value="Unassembled WGS sequence"/>
</dbReference>
<feature type="region of interest" description="Disordered" evidence="1">
    <location>
        <begin position="3217"/>
        <end position="3239"/>
    </location>
</feature>
<dbReference type="OrthoDB" id="10035969at2759"/>
<feature type="transmembrane region" description="Helical" evidence="2">
    <location>
        <begin position="2918"/>
        <end position="2944"/>
    </location>
</feature>
<dbReference type="InterPro" id="IPR006212">
    <property type="entry name" value="Furin_repeat"/>
</dbReference>
<feature type="region of interest" description="Disordered" evidence="1">
    <location>
        <begin position="3525"/>
        <end position="3569"/>
    </location>
</feature>
<feature type="transmembrane region" description="Helical" evidence="2">
    <location>
        <begin position="2830"/>
        <end position="2858"/>
    </location>
</feature>
<protein>
    <recommendedName>
        <fullName evidence="5">Transmembrane protein</fullName>
    </recommendedName>
</protein>
<dbReference type="PANTHER" id="PTHR11319:SF35">
    <property type="entry name" value="OUTER MEMBRANE PROTEIN PMPC-RELATED"/>
    <property type="match status" value="1"/>
</dbReference>
<reference evidence="3 4" key="1">
    <citation type="submission" date="2014-06" db="EMBL/GenBank/DDBJ databases">
        <authorList>
            <person name="Swart Estienne"/>
        </authorList>
    </citation>
    <scope>NUCLEOTIDE SEQUENCE [LARGE SCALE GENOMIC DNA]</scope>
    <source>
        <strain evidence="3 4">130c</strain>
    </source>
</reference>
<feature type="transmembrane region" description="Helical" evidence="2">
    <location>
        <begin position="3031"/>
        <end position="3049"/>
    </location>
</feature>
<gene>
    <name evidence="3" type="primary">Contig10961.g11727</name>
    <name evidence="3" type="ORF">STYLEM_17078</name>
</gene>
<keyword evidence="2" id="KW-0812">Transmembrane</keyword>
<dbReference type="PANTHER" id="PTHR11319">
    <property type="entry name" value="G PROTEIN-COUPLED RECEPTOR-RELATED"/>
    <property type="match status" value="1"/>
</dbReference>
<dbReference type="InterPro" id="IPR011050">
    <property type="entry name" value="Pectin_lyase_fold/virulence"/>
</dbReference>
<dbReference type="EMBL" id="CCKQ01016093">
    <property type="protein sequence ID" value="CDW87963.1"/>
    <property type="molecule type" value="Genomic_DNA"/>
</dbReference>
<sequence length="3569" mass="404029">MDVQIAKVKQIKKVGQQVHKGLVLIRIWVMVIKYVKVKWIFQQYHIQNAKLNLNVKNAQTKILISVWNVAIPLTACNVNKVIIKDQMKDKTNVCHIPKKIYVKQPQVKIIAKTAFTDMGYLIIAEKAYVIASPDQRKQTTLACFDGYYDSFLQSCVNKCSSGKYGQCDINCLECSSETECTTCKQDYYLSVTNQNKRTGQCLKKAGQFAGNLHVQSIFSELQEEIIEDGSVDYPFRSLITAINRAYELGAPFEQATITILLFSNQTHSMMRYDTKLRLNEQIDRNSQSTKIIIDSIDQVPVLVNYKLRDKYHFNVGGGLTIRNIEFDAIDSILDEREGNIDSTLIGSNDYSCLQNPIKKCQVQTIFLKTIQQKVIFRNFIYSMRSLIELNEFGGHVEVINTQFININTCGSLIGHKKIDLSEIEQYGYATSNSYLNQIYMTQKSLFQSNNLDSNSFQPFAGACSNDCHSIKIGYSTFKQIVGINGIIQADDNLQLSIEIYNSVLQQIQTSQKGIFVLNSTNISFEMRDSAVDSLDIDNTQGGFITLGSNLVELELNIKSSELNNIQGQSGRFIQLKQSGNSIPKNLNINLENNKIDLSAFDQFWIFNLGAHVPFSVWLGLYNSRHFINLEQNFGTVNLNMTSNTISTSNIFDFESLIYAGNGVSVQDQSSKLIGLTYQNENDLPPTSPVAMIFCDSCNLTLNKTILSLYRNQNSSIIIAKDASNVILEGIEIEKDSNQFMKGSLLTIIGADQNLIQMRAIDFDISMDTQVEYRTAGLIIANNSQAEIKIEQSQISYIASGFAFLRILLIKQLDLLDVTFQETNQLTAGQILNSSYSLTKISMIRVNFHGSLLTEQASQSNLILPSLINLQGFDSLIITQSTFQNIQGRQLLFMQNGNYIEISANSIQCSAQSFDSSYTSTTYLEANETNFLSSDFPSQFSSPAEFKNVTDIKIELSMFQNCYNRQMGGAMKITDSKASITSSQFYFNQAMIGGSIFCYNCTIQFSDVDFNNSFALKGGSVYLNNSLELVFSNCQLLNSVAYDSGGFIYLDDGSLQAPIYSTQKIVKFTENCGFSNTYALNLGGAIFVNNSDYSIEILSTTQYNSIAFNQMGGFIHLQNAKSLKIIESNFVIFKSYQGDFVSSLGDNTSIEISFSQFMKNLQPLDKFPANFHLDSSSFGPFYFKDSLSVTFNQLDFINGDYKVSAGVVDMINTTFIDNGSTYRYSIGGYAGVMKLYKMKGIKISNILTEYNMGGNFSSYSGIFISYPEQDTILTNITFKHQKGYSGPIFYERDDSSTKPRAVKLIINQMSVENCHTRNENSISYYDPNGILLVNGLLLNYTLGFFQGLITIRKVRMAEIFNVTIFNARTSYESYVLLAERISESIYLSNVTMNCSANQIQNKNQNSESNSRFFDTTFNIQDFQYSPIVSKVSTGQSHLDKFRIFDCKFDALTQFKITEQARGLFIAYSIFTPSENPLGRLLAVIQDTRVISTRFINTNSYYQNLSMNQQAFNSFNLTRYYFENNTYLDLRGFQRLLEQDNTIGIVKNISVRNLNFNHIDCGVFKTFGTYFRKQSLYLKNSDFQNLQFVGKGGLMSQQSYVDYIKMDNIYLKNITTTDLGGVLYIQYESNLNLTYIHIKNSYFVDFRSPQNQGDFLYSDKLSAYIEISNTTIQCSSTNAQQEYSSSNVGVIYFANSIYGLKTKNSIIKQCFYKTGQGLVMNIQNTFYNDTGSTFEQIKASNGAAIHCYDCDLNITKTTFKSIKGNYGGSIFADGLVTIYINQAFIEDSTAISDGGFIAFRQVNEEIKKMSYFQIQNSKVIGTGAERGGFIYASNSYLQISFVNINAQQISSTINGGFISITSATNITFQNSQFQEFKSTSGGFMFSFYPQLGISMTGSTFECNTFENYLVSKDSLSSDYTDSYFFLKNADKITSQNNKFRYCGMTQTGGVFSLQRTIFSDQKSTFQLNSGFNGGVINIQESQAVFYQSKFISNQAKIGGAIYATSQSNVTINQCQSTMNSASSSGGVIYLSQQSNLQIRGSDFNENKAPENSVLEIQGSNLDYSVLIKSSNFFDNIATSNTLSLINTNVLIQDCSFKSNLAQVSTKNILCEFSNLTVENTIFDDSLAKYTTTSLQDEETTGSFIYLRFSTNLIIKKCKFSNAIAYYGGALYISSDSSADIEESQFLKNKARSQGGSIYASGFESIYIGKNTIFKDNSAVSEGEDIYLTNSVNLMTLNQVQISNINAKNSIYIEQAKLYANQIVIEDIYMNKDSIRGGAINCQYCTGIEIYNSKFRNLRSSEGGAIYMTESDFNKGSTQQEINQKFQIKNSLFQNCTAQRGGAIMIQNSQSTVLVNNQFLENKALIIKDQSTQEQNQGAGGAIYYTCDEQILNCLLKFDGVNTFSDNRAQIQGGVIYWDTLEPIYQLNNMKFSNNSAQYYGDIIACFASKLGLLNYNQYKDQMIKLNIKSAEEFDYRMLDAINSSSSVPITEQNVQNQRSGGSIQNLYATLLDKYGQIVGSDFSSKVRLQVNITNLDSNASKYPPILEGSSDFVAQGGVAVIQGVSLTGSPGSSYKVIITTDGIDTNKQANKNASQSATSDDPNFQIQIKLRECEIGEQFTSEGKCQQCQDSFLLVKQNEPGICETCPSEKALCKGGSNIGPLPGYWRRDSSTKNFEVCLFKPACLGMVPPNNNPVGECYLGYRGILCADCQVGFSKYNEYQCSYCPKPWLNILRLFAIFLGVVLVVVVMIRSTLNGAKNTDQITSIYLKILLNHFQLLLMTASLDFSWSEEIVNFFKATNQVATVSTQVFSVDCFLDTRTEKNESSMENRIFFMKLVIVALLPFFLSLACKLFWMIYNGIKKTISKESSKEISSIVIVLFLAHPSIVQYTFRDFKCLNVDGEERVQDDLEIICWESAHKFFSYFVAIPSIILWVLGIPFFALVILIRNRGYLQKLHIREKYGFLYRGYKQEFYFWEIVIMYRKIAIIFVSVFIGSVGIMAQALLMFTLIIWSLMINTKFQPFSTRQLNDLESLSLATSLVTIYCGIFFILNQPQSWIDSDPENQIAALSLNASLQSFFFSVILIANLLFFLYWAIRMYYEMRARFRSQFQKIYLVLCLCFDKSKLEGELKAYELELINRKYEEEFQRQIKQFRNIFESKKMHVNEKVISKLKILFDERNLDQILGITQKVQDQTAREKRISRNKRIKLIPKNDQKDLFITDTNSDNYDDSESQNEDTQQISVDSQIDINFSDLNLRQNINANSSNNSLVEKRSPAQRNYSTFKRNQTISQKNQKYSNFKNKIKKNQTQKLSKQPKVSIKDSSRFDTNTDIISEQLFNEKNQSILKIKLTRDNWQQDTIKESIKIGPEENYFEIDKIKKYKKLKTRSPKARSPSNHTNKTKGELDFYNQIKRQKQNEQTQKQYHQDKLDVAISDDSSDTNSGVYQTEEADFNLIKYHDQSQDKRSNENSEFSIDNLQNDLLVEEIIEEMDDNNVNAFDYNKYQESQNAEIENDWIQQDLQLAFNQIESSTSNKESTDQKSSSKILSSEHNQSSSLENLKVNNIEKDNQKGWV</sequence>
<feature type="compositionally biased region" description="Polar residues" evidence="1">
    <location>
        <begin position="3525"/>
        <end position="3557"/>
    </location>
</feature>
<feature type="transmembrane region" description="Helical" evidence="2">
    <location>
        <begin position="2870"/>
        <end position="2889"/>
    </location>
</feature>
<organism evidence="3 4">
    <name type="scientific">Stylonychia lemnae</name>
    <name type="common">Ciliate</name>
    <dbReference type="NCBI Taxonomy" id="5949"/>
    <lineage>
        <taxon>Eukaryota</taxon>
        <taxon>Sar</taxon>
        <taxon>Alveolata</taxon>
        <taxon>Ciliophora</taxon>
        <taxon>Intramacronucleata</taxon>
        <taxon>Spirotrichea</taxon>
        <taxon>Stichotrichia</taxon>
        <taxon>Sporadotrichida</taxon>
        <taxon>Oxytrichidae</taxon>
        <taxon>Stylonychinae</taxon>
        <taxon>Stylonychia</taxon>
    </lineage>
</organism>
<evidence type="ECO:0000256" key="2">
    <source>
        <dbReference type="SAM" id="Phobius"/>
    </source>
</evidence>
<proteinExistence type="predicted"/>
<evidence type="ECO:0000313" key="4">
    <source>
        <dbReference type="Proteomes" id="UP000039865"/>
    </source>
</evidence>
<evidence type="ECO:0000313" key="3">
    <source>
        <dbReference type="EMBL" id="CDW87963.1"/>
    </source>
</evidence>
<feature type="transmembrane region" description="Helical" evidence="2">
    <location>
        <begin position="2982"/>
        <end position="3011"/>
    </location>
</feature>
<dbReference type="InterPro" id="IPR009030">
    <property type="entry name" value="Growth_fac_rcpt_cys_sf"/>
</dbReference>